<keyword evidence="1" id="KW-0472">Membrane</keyword>
<protein>
    <submittedName>
        <fullName evidence="2">Uncharacterized protein</fullName>
    </submittedName>
</protein>
<dbReference type="AlphaFoldDB" id="S5N1H7"/>
<reference evidence="2 3" key="1">
    <citation type="submission" date="2013-07" db="EMBL/GenBank/DDBJ databases">
        <title>Genome sequence of Salmonella bongori N268-08 - a rare clinical isolate.</title>
        <authorList>
            <person name="Marti R."/>
            <person name="Hagens S."/>
            <person name="Loessner M.J."/>
            <person name="Klumpp J."/>
        </authorList>
    </citation>
    <scope>NUCLEOTIDE SEQUENCE [LARGE SCALE GENOMIC DNA]</scope>
    <source>
        <strain evidence="2 3">N268-08</strain>
    </source>
</reference>
<keyword evidence="1" id="KW-0812">Transmembrane</keyword>
<organism evidence="2 3">
    <name type="scientific">Salmonella bongori N268-08</name>
    <dbReference type="NCBI Taxonomy" id="1197719"/>
    <lineage>
        <taxon>Bacteria</taxon>
        <taxon>Pseudomonadati</taxon>
        <taxon>Pseudomonadota</taxon>
        <taxon>Gammaproteobacteria</taxon>
        <taxon>Enterobacterales</taxon>
        <taxon>Enterobacteriaceae</taxon>
        <taxon>Salmonella</taxon>
    </lineage>
</organism>
<dbReference type="KEGG" id="sbz:A464_3545"/>
<proteinExistence type="predicted"/>
<name>S5N1H7_SALBN</name>
<dbReference type="Proteomes" id="UP000015042">
    <property type="component" value="Chromosome"/>
</dbReference>
<evidence type="ECO:0000256" key="1">
    <source>
        <dbReference type="SAM" id="Phobius"/>
    </source>
</evidence>
<dbReference type="EMBL" id="CP006608">
    <property type="protein sequence ID" value="AGR60729.1"/>
    <property type="molecule type" value="Genomic_DNA"/>
</dbReference>
<evidence type="ECO:0000313" key="2">
    <source>
        <dbReference type="EMBL" id="AGR60729.1"/>
    </source>
</evidence>
<dbReference type="PATRIC" id="fig|1197719.3.peg.3536"/>
<sequence>MIFYSYFVIIISLKFLLNRVVMIWQLNKRLLRAQLLMK</sequence>
<dbReference type="HOGENOM" id="CLU_3332839_0_0_6"/>
<keyword evidence="1" id="KW-1133">Transmembrane helix</keyword>
<evidence type="ECO:0000313" key="3">
    <source>
        <dbReference type="Proteomes" id="UP000015042"/>
    </source>
</evidence>
<accession>S5N1H7</accession>
<feature type="transmembrane region" description="Helical" evidence="1">
    <location>
        <begin position="6"/>
        <end position="27"/>
    </location>
</feature>
<gene>
    <name evidence="2" type="ORF">A464_3545</name>
</gene>